<protein>
    <submittedName>
        <fullName evidence="2">Carbohydrate-binding family 9-like protein</fullName>
    </submittedName>
</protein>
<organism evidence="2 3">
    <name type="scientific">Colwellia asteriadis</name>
    <dbReference type="NCBI Taxonomy" id="517723"/>
    <lineage>
        <taxon>Bacteria</taxon>
        <taxon>Pseudomonadati</taxon>
        <taxon>Pseudomonadota</taxon>
        <taxon>Gammaproteobacteria</taxon>
        <taxon>Alteromonadales</taxon>
        <taxon>Colwelliaceae</taxon>
        <taxon>Colwellia</taxon>
    </lineage>
</organism>
<dbReference type="Pfam" id="PF16011">
    <property type="entry name" value="CBM9_2"/>
    <property type="match status" value="1"/>
</dbReference>
<dbReference type="Proteomes" id="UP001500021">
    <property type="component" value="Unassembled WGS sequence"/>
</dbReference>
<dbReference type="InterPro" id="IPR010502">
    <property type="entry name" value="Carb-bd_dom_fam9"/>
</dbReference>
<proteinExistence type="predicted"/>
<sequence>MKQYAIKKITTSHINWQAIDSLTIDTYPWYESGNKQSTSVKLAANSDTLFIQIIAQDNYSFAQQTELNHMLICEDSCVEFFFSPSGELGSSYVNLEVNCCGTLHLAYGAGRDNRQFISLASAGLLQRKTSIQSPVKFEQSSDQQWSVEIALPFAAIEQLTGDKVNHQQWFGNFYRCGGRKDPQYAVWNDIAVDTPDYHRPEHFGELVFR</sequence>
<evidence type="ECO:0000313" key="3">
    <source>
        <dbReference type="Proteomes" id="UP001500021"/>
    </source>
</evidence>
<keyword evidence="3" id="KW-1185">Reference proteome</keyword>
<feature type="domain" description="Carbohydrate-binding" evidence="1">
    <location>
        <begin position="12"/>
        <end position="208"/>
    </location>
</feature>
<evidence type="ECO:0000259" key="1">
    <source>
        <dbReference type="Pfam" id="PF16011"/>
    </source>
</evidence>
<dbReference type="RefSeq" id="WP_215981403.1">
    <property type="nucleotide sequence ID" value="NZ_BAAAFA010000011.1"/>
</dbReference>
<evidence type="ECO:0000313" key="2">
    <source>
        <dbReference type="EMBL" id="GAA0822291.1"/>
    </source>
</evidence>
<accession>A0ABN1LAU9</accession>
<comment type="caution">
    <text evidence="2">The sequence shown here is derived from an EMBL/GenBank/DDBJ whole genome shotgun (WGS) entry which is preliminary data.</text>
</comment>
<dbReference type="EMBL" id="BAAAFA010000011">
    <property type="protein sequence ID" value="GAA0822291.1"/>
    <property type="molecule type" value="Genomic_DNA"/>
</dbReference>
<gene>
    <name evidence="2" type="ORF">GCM10009111_30350</name>
</gene>
<reference evidence="3" key="1">
    <citation type="journal article" date="2019" name="Int. J. Syst. Evol. Microbiol.">
        <title>The Global Catalogue of Microorganisms (GCM) 10K type strain sequencing project: providing services to taxonomists for standard genome sequencing and annotation.</title>
        <authorList>
            <consortium name="The Broad Institute Genomics Platform"/>
            <consortium name="The Broad Institute Genome Sequencing Center for Infectious Disease"/>
            <person name="Wu L."/>
            <person name="Ma J."/>
        </authorList>
    </citation>
    <scope>NUCLEOTIDE SEQUENCE [LARGE SCALE GENOMIC DNA]</scope>
    <source>
        <strain evidence="3">JCM 15608</strain>
    </source>
</reference>
<dbReference type="CDD" id="cd09620">
    <property type="entry name" value="CBM9_like_3"/>
    <property type="match status" value="1"/>
</dbReference>
<name>A0ABN1LAU9_9GAMM</name>